<evidence type="ECO:0000256" key="3">
    <source>
        <dbReference type="ARBA" id="ARBA00022741"/>
    </source>
</evidence>
<dbReference type="RefSeq" id="WP_349279630.1">
    <property type="nucleotide sequence ID" value="NZ_CBCSCU010000013.1"/>
</dbReference>
<evidence type="ECO:0000256" key="7">
    <source>
        <dbReference type="ARBA" id="ARBA00038388"/>
    </source>
</evidence>
<keyword evidence="6" id="KW-0046">Antibiotic resistance</keyword>
<dbReference type="InterPro" id="IPR015854">
    <property type="entry name" value="ABC_transpr_LolD-like"/>
</dbReference>
<keyword evidence="5" id="KW-0472">Membrane</keyword>
<keyword evidence="1" id="KW-0813">Transport</keyword>
<name>A0AAU7LS07_9BURK</name>
<dbReference type="PANTHER" id="PTHR24220:SF689">
    <property type="entry name" value="LIPOPROTEIN-RELEASING SYSTEM ATP-BINDING PROTEIN LOLD"/>
    <property type="match status" value="1"/>
</dbReference>
<dbReference type="GO" id="GO:0005524">
    <property type="term" value="F:ATP binding"/>
    <property type="evidence" value="ECO:0007669"/>
    <property type="project" value="UniProtKB-KW"/>
</dbReference>
<dbReference type="SMART" id="SM00382">
    <property type="entry name" value="AAA"/>
    <property type="match status" value="1"/>
</dbReference>
<evidence type="ECO:0000256" key="4">
    <source>
        <dbReference type="ARBA" id="ARBA00022840"/>
    </source>
</evidence>
<dbReference type="InterPro" id="IPR003439">
    <property type="entry name" value="ABC_transporter-like_ATP-bd"/>
</dbReference>
<evidence type="ECO:0000313" key="9">
    <source>
        <dbReference type="EMBL" id="XBP70340.1"/>
    </source>
</evidence>
<reference evidence="9" key="1">
    <citation type="submission" date="2024-05" db="EMBL/GenBank/DDBJ databases">
        <authorList>
            <person name="Bunk B."/>
            <person name="Swiderski J."/>
            <person name="Sproer C."/>
            <person name="Thiel V."/>
        </authorList>
    </citation>
    <scope>NUCLEOTIDE SEQUENCE</scope>
    <source>
        <strain evidence="9">DSM 17735</strain>
    </source>
</reference>
<evidence type="ECO:0000256" key="1">
    <source>
        <dbReference type="ARBA" id="ARBA00022448"/>
    </source>
</evidence>
<dbReference type="InterPro" id="IPR017911">
    <property type="entry name" value="MacB-like_ATP-bd"/>
</dbReference>
<keyword evidence="5" id="KW-0812">Transmembrane</keyword>
<dbReference type="InterPro" id="IPR003593">
    <property type="entry name" value="AAA+_ATPase"/>
</dbReference>
<dbReference type="GO" id="GO:0044874">
    <property type="term" value="P:lipoprotein localization to outer membrane"/>
    <property type="evidence" value="ECO:0007669"/>
    <property type="project" value="TreeGrafter"/>
</dbReference>
<dbReference type="GO" id="GO:0098796">
    <property type="term" value="C:membrane protein complex"/>
    <property type="evidence" value="ECO:0007669"/>
    <property type="project" value="UniProtKB-ARBA"/>
</dbReference>
<dbReference type="PROSITE" id="PS00211">
    <property type="entry name" value="ABC_TRANSPORTER_1"/>
    <property type="match status" value="1"/>
</dbReference>
<dbReference type="AlphaFoldDB" id="A0AAU7LS07"/>
<gene>
    <name evidence="9" type="ORF">ABLV49_00425</name>
</gene>
<accession>A0AAU7LS07</accession>
<dbReference type="InterPro" id="IPR017871">
    <property type="entry name" value="ABC_transporter-like_CS"/>
</dbReference>
<dbReference type="Pfam" id="PF00005">
    <property type="entry name" value="ABC_tran"/>
    <property type="match status" value="1"/>
</dbReference>
<dbReference type="PANTHER" id="PTHR24220">
    <property type="entry name" value="IMPORT ATP-BINDING PROTEIN"/>
    <property type="match status" value="1"/>
</dbReference>
<evidence type="ECO:0000256" key="5">
    <source>
        <dbReference type="ARBA" id="ARBA00022989"/>
    </source>
</evidence>
<dbReference type="Gene3D" id="3.40.50.300">
    <property type="entry name" value="P-loop containing nucleotide triphosphate hydrolases"/>
    <property type="match status" value="1"/>
</dbReference>
<keyword evidence="4 9" id="KW-0067">ATP-binding</keyword>
<dbReference type="FunFam" id="3.40.50.300:FF:000032">
    <property type="entry name" value="Export ABC transporter ATP-binding protein"/>
    <property type="match status" value="1"/>
</dbReference>
<organism evidence="9">
    <name type="scientific">Polaromonas hydrogenivorans</name>
    <dbReference type="NCBI Taxonomy" id="335476"/>
    <lineage>
        <taxon>Bacteria</taxon>
        <taxon>Pseudomonadati</taxon>
        <taxon>Pseudomonadota</taxon>
        <taxon>Betaproteobacteria</taxon>
        <taxon>Burkholderiales</taxon>
        <taxon>Comamonadaceae</taxon>
        <taxon>Polaromonas</taxon>
    </lineage>
</organism>
<feature type="domain" description="ABC transporter" evidence="8">
    <location>
        <begin position="9"/>
        <end position="231"/>
    </location>
</feature>
<evidence type="ECO:0000259" key="8">
    <source>
        <dbReference type="PROSITE" id="PS50893"/>
    </source>
</evidence>
<evidence type="ECO:0000256" key="2">
    <source>
        <dbReference type="ARBA" id="ARBA00022475"/>
    </source>
</evidence>
<evidence type="ECO:0000256" key="6">
    <source>
        <dbReference type="ARBA" id="ARBA00023251"/>
    </source>
</evidence>
<dbReference type="CDD" id="cd03255">
    <property type="entry name" value="ABC_MJ0796_LolCDE_FtsE"/>
    <property type="match status" value="1"/>
</dbReference>
<keyword evidence="5" id="KW-1133">Transmembrane helix</keyword>
<dbReference type="GO" id="GO:0046677">
    <property type="term" value="P:response to antibiotic"/>
    <property type="evidence" value="ECO:0007669"/>
    <property type="project" value="UniProtKB-KW"/>
</dbReference>
<comment type="similarity">
    <text evidence="7">Belongs to the ABC transporter superfamily. Macrolide exporter (TC 3.A.1.122) family.</text>
</comment>
<keyword evidence="3" id="KW-0547">Nucleotide-binding</keyword>
<dbReference type="SUPFAM" id="SSF52540">
    <property type="entry name" value="P-loop containing nucleoside triphosphate hydrolases"/>
    <property type="match status" value="1"/>
</dbReference>
<dbReference type="InterPro" id="IPR027417">
    <property type="entry name" value="P-loop_NTPase"/>
</dbReference>
<sequence>MTTPPAPILRLADIRRSYNVGTEVETEVLHGISLSLQPAEFVALKGPSGSGKSTLLNIIGLLERPTSGTLEIAGQFTQSLDDAGLTQLRGATIGFVFQFHHLLPAFTALENVLLPFIIAHGTATAEAEANARELLARVGLKGAEYKRPGELSGGMQQRVAIARALSLRPRLILADEPTGNLDTVSADEVFGLLREFNRDHGSACLIVTHDPRLAARCDRIIELVDGRLVAG</sequence>
<proteinExistence type="inferred from homology"/>
<dbReference type="GO" id="GO:0089705">
    <property type="term" value="P:protein localization to outer membrane"/>
    <property type="evidence" value="ECO:0007669"/>
    <property type="project" value="TreeGrafter"/>
</dbReference>
<protein>
    <submittedName>
        <fullName evidence="9">ABC transporter ATP-binding protein</fullName>
    </submittedName>
</protein>
<dbReference type="GO" id="GO:0005886">
    <property type="term" value="C:plasma membrane"/>
    <property type="evidence" value="ECO:0007669"/>
    <property type="project" value="TreeGrafter"/>
</dbReference>
<dbReference type="GO" id="GO:0022857">
    <property type="term" value="F:transmembrane transporter activity"/>
    <property type="evidence" value="ECO:0007669"/>
    <property type="project" value="TreeGrafter"/>
</dbReference>
<keyword evidence="2" id="KW-1003">Cell membrane</keyword>
<dbReference type="PROSITE" id="PS50893">
    <property type="entry name" value="ABC_TRANSPORTER_2"/>
    <property type="match status" value="1"/>
</dbReference>
<dbReference type="EMBL" id="CP157675">
    <property type="protein sequence ID" value="XBP70340.1"/>
    <property type="molecule type" value="Genomic_DNA"/>
</dbReference>
<dbReference type="GO" id="GO:0016887">
    <property type="term" value="F:ATP hydrolysis activity"/>
    <property type="evidence" value="ECO:0007669"/>
    <property type="project" value="InterPro"/>
</dbReference>